<proteinExistence type="predicted"/>
<evidence type="ECO:0000256" key="1">
    <source>
        <dbReference type="ARBA" id="ARBA00004128"/>
    </source>
</evidence>
<dbReference type="InterPro" id="IPR051572">
    <property type="entry name" value="VTC_Complex_Subunit"/>
</dbReference>
<dbReference type="EMBL" id="LT969429">
    <property type="protein sequence ID" value="SOV12391.1"/>
    <property type="molecule type" value="Genomic_DNA"/>
</dbReference>
<evidence type="ECO:0000256" key="2">
    <source>
        <dbReference type="ARBA" id="ARBA00022554"/>
    </source>
</evidence>
<reference evidence="8" key="1">
    <citation type="submission" date="2016-09" db="EMBL/GenBank/DDBJ databases">
        <authorList>
            <consortium name="Pathogen Informatics"/>
            <person name="Sun Q."/>
            <person name="Inoue M."/>
        </authorList>
    </citation>
    <scope>NUCLEOTIDE SEQUENCE</scope>
</reference>
<evidence type="ECO:0000256" key="4">
    <source>
        <dbReference type="ARBA" id="ARBA00022989"/>
    </source>
</evidence>
<feature type="domain" description="SPX" evidence="7">
    <location>
        <begin position="1"/>
        <end position="165"/>
    </location>
</feature>
<keyword evidence="9" id="KW-1185">Reference proteome</keyword>
<organism evidence="8 9">
    <name type="scientific">Plasmodium gaboni</name>
    <dbReference type="NCBI Taxonomy" id="647221"/>
    <lineage>
        <taxon>Eukaryota</taxon>
        <taxon>Sar</taxon>
        <taxon>Alveolata</taxon>
        <taxon>Apicomplexa</taxon>
        <taxon>Aconoidasida</taxon>
        <taxon>Haemosporida</taxon>
        <taxon>Plasmodiidae</taxon>
        <taxon>Plasmodium</taxon>
        <taxon>Plasmodium (Laverania)</taxon>
    </lineage>
</organism>
<evidence type="ECO:0000256" key="3">
    <source>
        <dbReference type="ARBA" id="ARBA00022692"/>
    </source>
</evidence>
<dbReference type="Pfam" id="PF09359">
    <property type="entry name" value="VTC"/>
    <property type="match status" value="1"/>
</dbReference>
<keyword evidence="4 6" id="KW-1133">Transmembrane helix</keyword>
<keyword evidence="2" id="KW-0926">Vacuole</keyword>
<feature type="transmembrane region" description="Helical" evidence="6">
    <location>
        <begin position="771"/>
        <end position="792"/>
    </location>
</feature>
<dbReference type="PROSITE" id="PS51382">
    <property type="entry name" value="SPX"/>
    <property type="match status" value="1"/>
</dbReference>
<dbReference type="PANTHER" id="PTHR46140:SF1">
    <property type="entry name" value="VACUOLAR TRANSPORTER CHAPERONE COMPLEX SUBUNIT 4-RELATED"/>
    <property type="match status" value="1"/>
</dbReference>
<evidence type="ECO:0000256" key="5">
    <source>
        <dbReference type="ARBA" id="ARBA00023136"/>
    </source>
</evidence>
<protein>
    <submittedName>
        <fullName evidence="8">Vacuolar transporter chaperone, putative</fullName>
    </submittedName>
</protein>
<sequence>MDDIPSHYKKYYVSYKKIKRKILKMRKKYKKKLEKDLVQNTVKMVDKQGMMMLPPFLYNDIISKEIMKINKFAEYKYKEIIYNLMNIYYTLKEIQGDKQRKYIYNNICSEKDYIILECIEKKLDLIGNDIIHIDFYIHTNCKIIMKLGFFFDKIMNISINQWLRLSLIREKICSINIDNLIVYLSFLYSLLKDNINVQDDKKKIWVPPDTFERTSSKFLIRYKDIVYTKVKIVKHLPYLIFGLTNEDIENNFKELIAQEIFTDLNKENEYGEKTNKVCEKINEKISHKHIDDKMNDIHYNIPDNISSDISHNINKKKNKILKTLNESQQITSIYFDNKDATCYSRRILRYENAQLIRFRWYNNNDGDPNKEIFIERKTHHEEWTGEVSTKERFLLDQKYVLKFMKGDLNICDFFLKKLNKQKKTYHDKKKENKMFQHGCDNINHNNNNYDNNNNNYNYNNNNNNNYNYNICDEENICIYKKKIKKNMKLAKDIQRMILKNKLEPIIRTSYLRSAFQSHNNNSIRISIDTNISMLNEYVHKRKNWCRLSEEALRKNEIIRLNYSIVEIKLKTDNMPIWITNILNNNESINAYKYSKYQTAMALLHAEKIKYIPIWIHQNIQSTFNSSKNNNINNNNINNNNINNNSIQILSNQYITNNNNHVLSLNHNILNISNSSTYKINIMSNTYTNQFNISQCNTLQKYNLLQKTSFWLHTKYDKPNKKYKTINLIKIDPKINFAAERTFLHYILVSLYINILALFLQKYKNQTGHLNLLILLLLFTSFTSLISTYFFFLKRVDIIQRRKTREPIMGRLRFDSFFSPLIFLLLLFFSIILSIYYNFNI</sequence>
<comment type="subcellular location">
    <subcellularLocation>
        <location evidence="1">Vacuole membrane</location>
        <topology evidence="1">Multi-pass membrane protein</topology>
    </subcellularLocation>
</comment>
<evidence type="ECO:0000313" key="8">
    <source>
        <dbReference type="EMBL" id="SOV12391.1"/>
    </source>
</evidence>
<name>A0ABY1UL32_9APIC</name>
<accession>A0ABY1UL32</accession>
<dbReference type="Gene3D" id="3.20.100.30">
    <property type="entry name" value="VTC, catalytic tunnel domain"/>
    <property type="match status" value="2"/>
</dbReference>
<evidence type="ECO:0000259" key="7">
    <source>
        <dbReference type="PROSITE" id="PS51382"/>
    </source>
</evidence>
<gene>
    <name evidence="8" type="ORF">PGABG01_0621000</name>
</gene>
<keyword evidence="5 6" id="KW-0472">Membrane</keyword>
<dbReference type="InterPro" id="IPR042267">
    <property type="entry name" value="VTC_sf"/>
</dbReference>
<dbReference type="InterPro" id="IPR018966">
    <property type="entry name" value="VTC_domain"/>
</dbReference>
<dbReference type="PANTHER" id="PTHR46140">
    <property type="entry name" value="VACUOLAR TRANSPORTER CHAPERONE 1-RELATED"/>
    <property type="match status" value="1"/>
</dbReference>
<evidence type="ECO:0000256" key="6">
    <source>
        <dbReference type="SAM" id="Phobius"/>
    </source>
</evidence>
<feature type="transmembrane region" description="Helical" evidence="6">
    <location>
        <begin position="813"/>
        <end position="836"/>
    </location>
</feature>
<dbReference type="InterPro" id="IPR004331">
    <property type="entry name" value="SPX_dom"/>
</dbReference>
<keyword evidence="3 6" id="KW-0812">Transmembrane</keyword>
<evidence type="ECO:0000313" key="9">
    <source>
        <dbReference type="Proteomes" id="UP000831156"/>
    </source>
</evidence>
<feature type="transmembrane region" description="Helical" evidence="6">
    <location>
        <begin position="742"/>
        <end position="759"/>
    </location>
</feature>
<dbReference type="Proteomes" id="UP000831156">
    <property type="component" value="Chromosome 6"/>
</dbReference>